<comment type="caution">
    <text evidence="1">The sequence shown here is derived from an EMBL/GenBank/DDBJ whole genome shotgun (WGS) entry which is preliminary data.</text>
</comment>
<reference evidence="1 2" key="1">
    <citation type="journal article" date="2019" name="Nat. Med.">
        <title>A library of human gut bacterial isolates paired with longitudinal multiomics data enables mechanistic microbiome research.</title>
        <authorList>
            <person name="Poyet M."/>
            <person name="Groussin M."/>
            <person name="Gibbons S.M."/>
            <person name="Avila-Pacheco J."/>
            <person name="Jiang X."/>
            <person name="Kearney S.M."/>
            <person name="Perrotta A.R."/>
            <person name="Berdy B."/>
            <person name="Zhao S."/>
            <person name="Lieberman T.D."/>
            <person name="Swanson P.K."/>
            <person name="Smith M."/>
            <person name="Roesemann S."/>
            <person name="Alexander J.E."/>
            <person name="Rich S.A."/>
            <person name="Livny J."/>
            <person name="Vlamakis H."/>
            <person name="Clish C."/>
            <person name="Bullock K."/>
            <person name="Deik A."/>
            <person name="Scott J."/>
            <person name="Pierce K.A."/>
            <person name="Xavier R.J."/>
            <person name="Alm E.J."/>
        </authorList>
    </citation>
    <scope>NUCLEOTIDE SEQUENCE [LARGE SCALE GENOMIC DNA]</scope>
    <source>
        <strain evidence="1 2">BIOML-A1</strain>
    </source>
</reference>
<keyword evidence="1" id="KW-0012">Acyltransferase</keyword>
<dbReference type="AlphaFoldDB" id="A0A4Q5HFR2"/>
<sequence>NKSVDSFSIYGGVPAKKIKSFQ</sequence>
<keyword evidence="1" id="KW-0808">Transferase</keyword>
<dbReference type="GO" id="GO:0016746">
    <property type="term" value="F:acyltransferase activity"/>
    <property type="evidence" value="ECO:0007669"/>
    <property type="project" value="UniProtKB-KW"/>
</dbReference>
<protein>
    <submittedName>
        <fullName evidence="1">Acyltransferase</fullName>
    </submittedName>
</protein>
<evidence type="ECO:0000313" key="2">
    <source>
        <dbReference type="Proteomes" id="UP000481616"/>
    </source>
</evidence>
<gene>
    <name evidence="1" type="ORF">F2Y58_24730</name>
</gene>
<feature type="non-terminal residue" evidence="1">
    <location>
        <position position="1"/>
    </location>
</feature>
<dbReference type="EMBL" id="VVYY01000098">
    <property type="protein sequence ID" value="KAA5389375.1"/>
    <property type="molecule type" value="Genomic_DNA"/>
</dbReference>
<dbReference type="Proteomes" id="UP000481616">
    <property type="component" value="Unassembled WGS sequence"/>
</dbReference>
<accession>A0A4Q5HFR2</accession>
<proteinExistence type="predicted"/>
<organism evidence="1 2">
    <name type="scientific">Phocaeicola dorei</name>
    <dbReference type="NCBI Taxonomy" id="357276"/>
    <lineage>
        <taxon>Bacteria</taxon>
        <taxon>Pseudomonadati</taxon>
        <taxon>Bacteroidota</taxon>
        <taxon>Bacteroidia</taxon>
        <taxon>Bacteroidales</taxon>
        <taxon>Bacteroidaceae</taxon>
        <taxon>Phocaeicola</taxon>
    </lineage>
</organism>
<name>A0A4Q5HFR2_9BACT</name>
<evidence type="ECO:0000313" key="1">
    <source>
        <dbReference type="EMBL" id="KAA5389375.1"/>
    </source>
</evidence>